<keyword evidence="4" id="KW-1185">Reference proteome</keyword>
<sequence>MKRRGMVSAMLAALMVLAAGLAMGGSAHAAGGTTDVVRPLNIGAAFTLINRGTNKCAEVAGGSLLDNTPVVENDCLANNTDPNQNWLPVSVGGGFFNLRNVQSNLCLDFASPVNTKNVKHHTCGSDLSERWQLVVSPNVPGYLTVVSANHSGGHTFCLDLRDGSAANGTVVQIYDCLGAVNNQLWRQG</sequence>
<gene>
    <name evidence="3" type="ORF">R5A26_35485</name>
</gene>
<keyword evidence="1" id="KW-0732">Signal</keyword>
<proteinExistence type="predicted"/>
<organism evidence="3 4">
    <name type="scientific">Streptomyces prunicolor</name>
    <dbReference type="NCBI Taxonomy" id="67348"/>
    <lineage>
        <taxon>Bacteria</taxon>
        <taxon>Bacillati</taxon>
        <taxon>Actinomycetota</taxon>
        <taxon>Actinomycetes</taxon>
        <taxon>Kitasatosporales</taxon>
        <taxon>Streptomycetaceae</taxon>
        <taxon>Streptomyces</taxon>
    </lineage>
</organism>
<dbReference type="SMART" id="SM00458">
    <property type="entry name" value="RICIN"/>
    <property type="match status" value="1"/>
</dbReference>
<dbReference type="PROSITE" id="PS50231">
    <property type="entry name" value="RICIN_B_LECTIN"/>
    <property type="match status" value="1"/>
</dbReference>
<dbReference type="InterPro" id="IPR000772">
    <property type="entry name" value="Ricin_B_lectin"/>
</dbReference>
<reference evidence="3 4" key="1">
    <citation type="submission" date="2023-10" db="EMBL/GenBank/DDBJ databases">
        <title>Characterization of rhizosphere-enriched actinobacteria from wheat plants lab-grown on chernevaya soil.</title>
        <authorList>
            <person name="Tikhonova E.N."/>
            <person name="Konopkin A."/>
            <person name="Kravchenko I.K."/>
        </authorList>
    </citation>
    <scope>NUCLEOTIDE SEQUENCE [LARGE SCALE GENOMIC DNA]</scope>
    <source>
        <strain evidence="3 4">RR29</strain>
    </source>
</reference>
<name>A0ABU4FKY7_9ACTN</name>
<feature type="signal peptide" evidence="1">
    <location>
        <begin position="1"/>
        <end position="29"/>
    </location>
</feature>
<dbReference type="Proteomes" id="UP001187346">
    <property type="component" value="Unassembled WGS sequence"/>
</dbReference>
<evidence type="ECO:0000259" key="2">
    <source>
        <dbReference type="SMART" id="SM00458"/>
    </source>
</evidence>
<evidence type="ECO:0000256" key="1">
    <source>
        <dbReference type="SAM" id="SignalP"/>
    </source>
</evidence>
<feature type="chain" id="PRO_5047180067" evidence="1">
    <location>
        <begin position="30"/>
        <end position="188"/>
    </location>
</feature>
<evidence type="ECO:0000313" key="4">
    <source>
        <dbReference type="Proteomes" id="UP001187346"/>
    </source>
</evidence>
<dbReference type="SUPFAM" id="SSF50370">
    <property type="entry name" value="Ricin B-like lectins"/>
    <property type="match status" value="1"/>
</dbReference>
<accession>A0ABU4FKY7</accession>
<protein>
    <submittedName>
        <fullName evidence="3">RICIN domain-containing protein</fullName>
    </submittedName>
</protein>
<dbReference type="InterPro" id="IPR035992">
    <property type="entry name" value="Ricin_B-like_lectins"/>
</dbReference>
<dbReference type="RefSeq" id="WP_078623165.1">
    <property type="nucleotide sequence ID" value="NZ_JAPEMW010000001.1"/>
</dbReference>
<evidence type="ECO:0000313" key="3">
    <source>
        <dbReference type="EMBL" id="MDV7221257.1"/>
    </source>
</evidence>
<feature type="domain" description="Ricin B lectin" evidence="2">
    <location>
        <begin position="43"/>
        <end position="188"/>
    </location>
</feature>
<dbReference type="Gene3D" id="2.80.10.50">
    <property type="match status" value="1"/>
</dbReference>
<dbReference type="EMBL" id="JAWMAJ010000164">
    <property type="protein sequence ID" value="MDV7221257.1"/>
    <property type="molecule type" value="Genomic_DNA"/>
</dbReference>
<dbReference type="Pfam" id="PF14200">
    <property type="entry name" value="RicinB_lectin_2"/>
    <property type="match status" value="1"/>
</dbReference>
<dbReference type="CDD" id="cd00161">
    <property type="entry name" value="beta-trefoil_Ricin-like"/>
    <property type="match status" value="1"/>
</dbReference>
<comment type="caution">
    <text evidence="3">The sequence shown here is derived from an EMBL/GenBank/DDBJ whole genome shotgun (WGS) entry which is preliminary data.</text>
</comment>